<keyword evidence="2" id="KW-1185">Reference proteome</keyword>
<accession>A0AAV9IZS4</accession>
<evidence type="ECO:0000313" key="1">
    <source>
        <dbReference type="EMBL" id="KAK4537838.1"/>
    </source>
</evidence>
<dbReference type="Gene3D" id="3.40.50.300">
    <property type="entry name" value="P-loop containing nucleotide triphosphate hydrolases"/>
    <property type="match status" value="1"/>
</dbReference>
<reference evidence="1 2" key="1">
    <citation type="submission" date="2022-07" db="EMBL/GenBank/DDBJ databases">
        <title>Genome-wide signatures of adaptation to extreme environments.</title>
        <authorList>
            <person name="Cho C.H."/>
            <person name="Yoon H.S."/>
        </authorList>
    </citation>
    <scope>NUCLEOTIDE SEQUENCE [LARGE SCALE GENOMIC DNA]</scope>
    <source>
        <strain evidence="1 2">DBV 063 E5</strain>
    </source>
</reference>
<proteinExistence type="predicted"/>
<evidence type="ECO:0000313" key="2">
    <source>
        <dbReference type="Proteomes" id="UP001301350"/>
    </source>
</evidence>
<dbReference type="EMBL" id="JANCYW010000014">
    <property type="protein sequence ID" value="KAK4537838.1"/>
    <property type="molecule type" value="Genomic_DNA"/>
</dbReference>
<evidence type="ECO:0008006" key="3">
    <source>
        <dbReference type="Google" id="ProtNLM"/>
    </source>
</evidence>
<comment type="caution">
    <text evidence="1">The sequence shown here is derived from an EMBL/GenBank/DDBJ whole genome shotgun (WGS) entry which is preliminary data.</text>
</comment>
<organism evidence="1 2">
    <name type="scientific">Cyanidium caldarium</name>
    <name type="common">Red alga</name>
    <dbReference type="NCBI Taxonomy" id="2771"/>
    <lineage>
        <taxon>Eukaryota</taxon>
        <taxon>Rhodophyta</taxon>
        <taxon>Bangiophyceae</taxon>
        <taxon>Cyanidiales</taxon>
        <taxon>Cyanidiaceae</taxon>
        <taxon>Cyanidium</taxon>
    </lineage>
</organism>
<dbReference type="Proteomes" id="UP001301350">
    <property type="component" value="Unassembled WGS sequence"/>
</dbReference>
<sequence length="374" mass="41960">MHPPPPPHTTPESIPRRFVAMNSSAGSGLAKGRGTAGTAVMGSGAGGRRSSAVYLCFIAISLCALFSVFECPTADASADHHNTAANRFDSAAAAPAPPTSNKTLRWRPWHSQVSRLPLFVFVAGVEGSGHHTFGHVLERCFDVAFSFVPDIWVAQYYSWAPYTWANGSDLYEHFISNSYGVSVVGKRAILDYQHSFPFGWYRSTLFHPDLRTLIDMDGKYVDLRMIFLHRDPTETVVSAFKRGFVKDPFLQARIVEAGLMYMDRVIGLLPPDKVAVVNYNKYRANPQAYFNTVFGVAGHCSAARVKQLMEQAMRQFEAYHSVWDESRMQLNCPAGNRRQPADCTDFRAKLQKWFAARRKYWSRLETEHLPTSFG</sequence>
<dbReference type="InterPro" id="IPR027417">
    <property type="entry name" value="P-loop_NTPase"/>
</dbReference>
<dbReference type="SUPFAM" id="SSF52540">
    <property type="entry name" value="P-loop containing nucleoside triphosphate hydrolases"/>
    <property type="match status" value="1"/>
</dbReference>
<gene>
    <name evidence="1" type="ORF">CDCA_CDCA14G3863</name>
</gene>
<dbReference type="AlphaFoldDB" id="A0AAV9IZS4"/>
<protein>
    <recommendedName>
        <fullName evidence="3">Sulfotransferase</fullName>
    </recommendedName>
</protein>
<name>A0AAV9IZS4_CYACA</name>